<evidence type="ECO:0000256" key="5">
    <source>
        <dbReference type="ARBA" id="ARBA00042960"/>
    </source>
</evidence>
<dbReference type="InterPro" id="IPR001854">
    <property type="entry name" value="Ribosomal_uL29"/>
</dbReference>
<comment type="similarity">
    <text evidence="1">Belongs to the universal ribosomal protein uL29 family.</text>
</comment>
<protein>
    <recommendedName>
        <fullName evidence="4">Large ribosomal subunit protein uL29c</fullName>
    </recommendedName>
    <alternativeName>
        <fullName evidence="5">50S ribosomal protein L29, chloroplastic</fullName>
    </alternativeName>
</protein>
<dbReference type="InterPro" id="IPR036049">
    <property type="entry name" value="Ribosomal_uL29_sf"/>
</dbReference>
<dbReference type="Pfam" id="PF00831">
    <property type="entry name" value="Ribosomal_L29"/>
    <property type="match status" value="1"/>
</dbReference>
<dbReference type="PANTHER" id="PTHR10916:SF0">
    <property type="entry name" value="LARGE RIBOSOMAL SUBUNIT PROTEIN UL29C"/>
    <property type="match status" value="1"/>
</dbReference>
<dbReference type="AlphaFoldDB" id="A0AAQ3Q207"/>
<dbReference type="PANTHER" id="PTHR10916">
    <property type="entry name" value="60S RIBOSOMAL PROTEIN L35/50S RIBOSOMAL PROTEIN L29"/>
    <property type="match status" value="1"/>
</dbReference>
<dbReference type="Proteomes" id="UP001327560">
    <property type="component" value="Chromosome 1"/>
</dbReference>
<keyword evidence="2 6" id="KW-0689">Ribosomal protein</keyword>
<evidence type="ECO:0000313" key="7">
    <source>
        <dbReference type="Proteomes" id="UP001327560"/>
    </source>
</evidence>
<proteinExistence type="inferred from homology"/>
<evidence type="ECO:0000256" key="4">
    <source>
        <dbReference type="ARBA" id="ARBA00040028"/>
    </source>
</evidence>
<dbReference type="GO" id="GO:0005840">
    <property type="term" value="C:ribosome"/>
    <property type="evidence" value="ECO:0007669"/>
    <property type="project" value="UniProtKB-KW"/>
</dbReference>
<dbReference type="GO" id="GO:1990904">
    <property type="term" value="C:ribonucleoprotein complex"/>
    <property type="evidence" value="ECO:0007669"/>
    <property type="project" value="UniProtKB-KW"/>
</dbReference>
<dbReference type="SUPFAM" id="SSF46561">
    <property type="entry name" value="Ribosomal protein L29 (L29p)"/>
    <property type="match status" value="1"/>
</dbReference>
<dbReference type="NCBIfam" id="TIGR00012">
    <property type="entry name" value="L29"/>
    <property type="match status" value="1"/>
</dbReference>
<evidence type="ECO:0000256" key="2">
    <source>
        <dbReference type="ARBA" id="ARBA00022980"/>
    </source>
</evidence>
<sequence>MAKRKEEMKEIQEKMTEEINEEVVDIKGEIFMLRLQKSAQNEFKSSEFGHMHKRAIFTYLP</sequence>
<dbReference type="EMBL" id="CP136890">
    <property type="protein sequence ID" value="WOK93565.1"/>
    <property type="molecule type" value="Genomic_DNA"/>
</dbReference>
<organism evidence="6 7">
    <name type="scientific">Canna indica</name>
    <name type="common">Indian-shot</name>
    <dbReference type="NCBI Taxonomy" id="4628"/>
    <lineage>
        <taxon>Eukaryota</taxon>
        <taxon>Viridiplantae</taxon>
        <taxon>Streptophyta</taxon>
        <taxon>Embryophyta</taxon>
        <taxon>Tracheophyta</taxon>
        <taxon>Spermatophyta</taxon>
        <taxon>Magnoliopsida</taxon>
        <taxon>Liliopsida</taxon>
        <taxon>Zingiberales</taxon>
        <taxon>Cannaceae</taxon>
        <taxon>Canna</taxon>
    </lineage>
</organism>
<dbReference type="InterPro" id="IPR050063">
    <property type="entry name" value="Ribosomal_protein_uL29"/>
</dbReference>
<accession>A0AAQ3Q207</accession>
<evidence type="ECO:0000256" key="1">
    <source>
        <dbReference type="ARBA" id="ARBA00009254"/>
    </source>
</evidence>
<evidence type="ECO:0000313" key="6">
    <source>
        <dbReference type="EMBL" id="WOK93565.1"/>
    </source>
</evidence>
<gene>
    <name evidence="6" type="ORF">Cni_G02265</name>
</gene>
<dbReference type="Gene3D" id="1.10.287.310">
    <property type="match status" value="1"/>
</dbReference>
<name>A0AAQ3Q207_9LILI</name>
<evidence type="ECO:0000256" key="3">
    <source>
        <dbReference type="ARBA" id="ARBA00023274"/>
    </source>
</evidence>
<keyword evidence="7" id="KW-1185">Reference proteome</keyword>
<dbReference type="GO" id="GO:0006412">
    <property type="term" value="P:translation"/>
    <property type="evidence" value="ECO:0007669"/>
    <property type="project" value="InterPro"/>
</dbReference>
<reference evidence="6 7" key="1">
    <citation type="submission" date="2023-10" db="EMBL/GenBank/DDBJ databases">
        <title>Chromosome-scale genome assembly provides insights into flower coloration mechanisms of Canna indica.</title>
        <authorList>
            <person name="Li C."/>
        </authorList>
    </citation>
    <scope>NUCLEOTIDE SEQUENCE [LARGE SCALE GENOMIC DNA]</scope>
    <source>
        <tissue evidence="6">Flower</tissue>
    </source>
</reference>
<dbReference type="GO" id="GO:0009507">
    <property type="term" value="C:chloroplast"/>
    <property type="evidence" value="ECO:0007669"/>
    <property type="project" value="TreeGrafter"/>
</dbReference>
<dbReference type="GO" id="GO:0003735">
    <property type="term" value="F:structural constituent of ribosome"/>
    <property type="evidence" value="ECO:0007669"/>
    <property type="project" value="InterPro"/>
</dbReference>
<keyword evidence="3" id="KW-0687">Ribonucleoprotein</keyword>